<dbReference type="Proteomes" id="UP001600888">
    <property type="component" value="Unassembled WGS sequence"/>
</dbReference>
<feature type="domain" description="Carrier" evidence="3">
    <location>
        <begin position="560"/>
        <end position="645"/>
    </location>
</feature>
<dbReference type="InterPro" id="IPR013120">
    <property type="entry name" value="FAR_NAD-bd"/>
</dbReference>
<keyword evidence="1" id="KW-0596">Phosphopantetheine</keyword>
<reference evidence="4 5" key="1">
    <citation type="submission" date="2024-03" db="EMBL/GenBank/DDBJ databases">
        <title>A high-quality draft genome sequence of Diaporthe vaccinii, a causative agent of upright dieback and viscid rot disease in cranberry plants.</title>
        <authorList>
            <person name="Sarrasin M."/>
            <person name="Lang B.F."/>
            <person name="Burger G."/>
        </authorList>
    </citation>
    <scope>NUCLEOTIDE SEQUENCE [LARGE SCALE GENOMIC DNA]</scope>
    <source>
        <strain evidence="4 5">IS7</strain>
    </source>
</reference>
<proteinExistence type="predicted"/>
<dbReference type="InterPro" id="IPR009081">
    <property type="entry name" value="PP-bd_ACP"/>
</dbReference>
<dbReference type="Pfam" id="PF00501">
    <property type="entry name" value="AMP-binding"/>
    <property type="match status" value="1"/>
</dbReference>
<dbReference type="InterPro" id="IPR042099">
    <property type="entry name" value="ANL_N_sf"/>
</dbReference>
<dbReference type="InterPro" id="IPR036736">
    <property type="entry name" value="ACP-like_sf"/>
</dbReference>
<keyword evidence="5" id="KW-1185">Reference proteome</keyword>
<evidence type="ECO:0000256" key="2">
    <source>
        <dbReference type="ARBA" id="ARBA00022553"/>
    </source>
</evidence>
<dbReference type="PANTHER" id="PTHR43439">
    <property type="entry name" value="PHENYLACETATE-COENZYME A LIGASE"/>
    <property type="match status" value="1"/>
</dbReference>
<accession>A0ABR4EQG1</accession>
<keyword evidence="2" id="KW-0597">Phosphoprotein</keyword>
<dbReference type="Pfam" id="PF07993">
    <property type="entry name" value="NAD_binding_4"/>
    <property type="match status" value="1"/>
</dbReference>
<evidence type="ECO:0000313" key="4">
    <source>
        <dbReference type="EMBL" id="KAL2284675.1"/>
    </source>
</evidence>
<comment type="caution">
    <text evidence="4">The sequence shown here is derived from an EMBL/GenBank/DDBJ whole genome shotgun (WGS) entry which is preliminary data.</text>
</comment>
<dbReference type="Gene3D" id="3.40.50.720">
    <property type="entry name" value="NAD(P)-binding Rossmann-like Domain"/>
    <property type="match status" value="1"/>
</dbReference>
<dbReference type="EMBL" id="JBAWTH010000035">
    <property type="protein sequence ID" value="KAL2284675.1"/>
    <property type="molecule type" value="Genomic_DNA"/>
</dbReference>
<dbReference type="SUPFAM" id="SSF47336">
    <property type="entry name" value="ACP-like"/>
    <property type="match status" value="1"/>
</dbReference>
<dbReference type="PANTHER" id="PTHR43439:SF2">
    <property type="entry name" value="ENZYME, PUTATIVE (JCVI)-RELATED"/>
    <property type="match status" value="1"/>
</dbReference>
<dbReference type="Gene3D" id="1.10.1200.10">
    <property type="entry name" value="ACP-like"/>
    <property type="match status" value="1"/>
</dbReference>
<dbReference type="InterPro" id="IPR036291">
    <property type="entry name" value="NAD(P)-bd_dom_sf"/>
</dbReference>
<sequence length="1087" mass="119302">MSRSTKISTLNMTLVDCIRNSQSTRSTPCVLITSPEAVTEQIFLGDLENASNRAAAFLKQQLPKDSTTFFYMGPSDMRYFIWVLAAMKTERCVMFPSPGNTVPANQRLFKTVGAKTLIYAPEAEQTLASLLDASRGDVIPVKTPSYSELMSREPATIVHASSKPFEEIKDVPVLGLHTSGTSGHPKPIYWTHGSIEAMASHSDSYGVYPESFNDGGSTSLLQDVFAPGEVVMMPFPLYHMGGISPVFFSILYGNTHVMPVTGTKMTPENITGMLRSSKSTTAWLAPSLLEDMLEYPPGLDTLGTMKHVVFGGGPMNPTKGNRISKLVRHLCGFIGSTEGGACHLVSPPDSSHWNEFNFIDVGHKMEEVEPGLFELVYPNTELTRRCQLHFHSYPELSEYRTKDLFSPVPGKDGWWTYRGRTDNWVIMSNALKMDPTDIESTVGSHPDVRGVLVAGDRRYRLCLLVELKGDAIPATDAEREEALDKVWPFIEEANKSSSKFGRIPRELVFFTTREKPFLRASKGTIQRRLAIEDHADEINELYAKAEHGLLTSGLPCLESLDRESLAGLLQYLYADVLELDDGIGMDDDLLAAGIDSFGIMAVASRLKAALRQHGVAEASLSVVSVKALYSASTIRSLAKSLAGALSTSDQDITNDSGLGDDRSDILAFIQKYKAAVHQLLENIPAAGEVEAKKQRESKYGGGQTVLLTGSTGSLGSYLLDALLARPDTKQVICLNRGSDSRERQAKSLESRRLPPLLQDPKNKDRLVFLQADLSNDTLGLSPSEYAFVARETTVIVHNAYPVNFLLSLAQFEPHLRGLLNLMKLALKAGASLLFVSSISTAMSATGRRQRVPEVVLDTATQVDDLLPQGYAQSKYVCEHMLQAFADGLAARPAPPEAPRSVGVLRVGQICGPRFGRGPWNKWEWFPSLVMSSRFLGAAPDDIGQEINWIPVDELACIVTELISYVHLPCANGEPQEEQSNALQVFNVVNPKVSSWQDVLPALQMEVPETIPVSQWVKRLEQSVDKSTYVLDQNPGAKLVAFYQGALVGDGRAEPLYEVGHLVKASCTAARLGPVTQADLKRWMEVWL</sequence>
<evidence type="ECO:0000256" key="1">
    <source>
        <dbReference type="ARBA" id="ARBA00022450"/>
    </source>
</evidence>
<dbReference type="SUPFAM" id="SSF51735">
    <property type="entry name" value="NAD(P)-binding Rossmann-fold domains"/>
    <property type="match status" value="1"/>
</dbReference>
<gene>
    <name evidence="4" type="ORF">FJTKL_08767</name>
</gene>
<evidence type="ECO:0000259" key="3">
    <source>
        <dbReference type="PROSITE" id="PS50075"/>
    </source>
</evidence>
<dbReference type="SUPFAM" id="SSF56801">
    <property type="entry name" value="Acetyl-CoA synthetase-like"/>
    <property type="match status" value="1"/>
</dbReference>
<dbReference type="InterPro" id="IPR000873">
    <property type="entry name" value="AMP-dep_synth/lig_dom"/>
</dbReference>
<dbReference type="Pfam" id="PF23562">
    <property type="entry name" value="AMP-binding_C_3"/>
    <property type="match status" value="1"/>
</dbReference>
<dbReference type="PROSITE" id="PS50075">
    <property type="entry name" value="CARRIER"/>
    <property type="match status" value="1"/>
</dbReference>
<evidence type="ECO:0000313" key="5">
    <source>
        <dbReference type="Proteomes" id="UP001600888"/>
    </source>
</evidence>
<name>A0ABR4EQG1_9PEZI</name>
<organism evidence="4 5">
    <name type="scientific">Diaporthe vaccinii</name>
    <dbReference type="NCBI Taxonomy" id="105482"/>
    <lineage>
        <taxon>Eukaryota</taxon>
        <taxon>Fungi</taxon>
        <taxon>Dikarya</taxon>
        <taxon>Ascomycota</taxon>
        <taxon>Pezizomycotina</taxon>
        <taxon>Sordariomycetes</taxon>
        <taxon>Sordariomycetidae</taxon>
        <taxon>Diaporthales</taxon>
        <taxon>Diaporthaceae</taxon>
        <taxon>Diaporthe</taxon>
        <taxon>Diaporthe eres species complex</taxon>
    </lineage>
</organism>
<dbReference type="InterPro" id="IPR051414">
    <property type="entry name" value="Adenylate-forming_Reductase"/>
</dbReference>
<dbReference type="Gene3D" id="3.40.50.12780">
    <property type="entry name" value="N-terminal domain of ligase-like"/>
    <property type="match status" value="1"/>
</dbReference>
<protein>
    <recommendedName>
        <fullName evidence="3">Carrier domain-containing protein</fullName>
    </recommendedName>
</protein>